<reference evidence="2" key="1">
    <citation type="submission" date="2021-11" db="EMBL/GenBank/DDBJ databases">
        <authorList>
            <consortium name="Genoscope - CEA"/>
            <person name="William W."/>
        </authorList>
    </citation>
    <scope>NUCLEOTIDE SEQUENCE</scope>
</reference>
<dbReference type="Proteomes" id="UP000789595">
    <property type="component" value="Unassembled WGS sequence"/>
</dbReference>
<accession>A0A8J2SXG0</accession>
<proteinExistence type="predicted"/>
<gene>
    <name evidence="2" type="ORF">PECAL_5P04300</name>
</gene>
<sequence length="224" mass="25026">MAKLGKSFKGRPAGLVMEKKPAATVPATKTKKKPKRPKNYAMRPTTATLARRTTKFEERKPAPPPSYLGLKGRARGPSLHDRPQSRNGVPGAFNPKVFNTQRLVRGTDTREWTRGEAAFARKTAWYADLATGGDAPRPRSASLPSGPRSDAGVHNRRAPDGLWYTHVEPPLPDEDLDDERATGKPHFVPYQRPQTAKRRSYADQLRADSYRAEEYSVKTLVIQR</sequence>
<evidence type="ECO:0000313" key="2">
    <source>
        <dbReference type="EMBL" id="CAH0375882.1"/>
    </source>
</evidence>
<dbReference type="AlphaFoldDB" id="A0A8J2SXG0"/>
<comment type="caution">
    <text evidence="2">The sequence shown here is derived from an EMBL/GenBank/DDBJ whole genome shotgun (WGS) entry which is preliminary data.</text>
</comment>
<feature type="compositionally biased region" description="Basic residues" evidence="1">
    <location>
        <begin position="29"/>
        <end position="38"/>
    </location>
</feature>
<feature type="region of interest" description="Disordered" evidence="1">
    <location>
        <begin position="1"/>
        <end position="95"/>
    </location>
</feature>
<dbReference type="EMBL" id="CAKKNE010000005">
    <property type="protein sequence ID" value="CAH0375882.1"/>
    <property type="molecule type" value="Genomic_DNA"/>
</dbReference>
<name>A0A8J2SXG0_9STRA</name>
<feature type="compositionally biased region" description="Low complexity" evidence="1">
    <location>
        <begin position="41"/>
        <end position="51"/>
    </location>
</feature>
<feature type="region of interest" description="Disordered" evidence="1">
    <location>
        <begin position="130"/>
        <end position="201"/>
    </location>
</feature>
<protein>
    <submittedName>
        <fullName evidence="2">Uncharacterized protein</fullName>
    </submittedName>
</protein>
<keyword evidence="3" id="KW-1185">Reference proteome</keyword>
<organism evidence="2 3">
    <name type="scientific">Pelagomonas calceolata</name>
    <dbReference type="NCBI Taxonomy" id="35677"/>
    <lineage>
        <taxon>Eukaryota</taxon>
        <taxon>Sar</taxon>
        <taxon>Stramenopiles</taxon>
        <taxon>Ochrophyta</taxon>
        <taxon>Pelagophyceae</taxon>
        <taxon>Pelagomonadales</taxon>
        <taxon>Pelagomonadaceae</taxon>
        <taxon>Pelagomonas</taxon>
    </lineage>
</organism>
<evidence type="ECO:0000256" key="1">
    <source>
        <dbReference type="SAM" id="MobiDB-lite"/>
    </source>
</evidence>
<evidence type="ECO:0000313" key="3">
    <source>
        <dbReference type="Proteomes" id="UP000789595"/>
    </source>
</evidence>